<evidence type="ECO:0000313" key="4">
    <source>
        <dbReference type="EMBL" id="KAK2608377.1"/>
    </source>
</evidence>
<feature type="chain" id="PRO_5042505410" description="DUF1996 domain-containing protein" evidence="2">
    <location>
        <begin position="18"/>
        <end position="495"/>
    </location>
</feature>
<keyword evidence="2" id="KW-0732">Signal</keyword>
<gene>
    <name evidence="4" type="ORF">QQS21_003062</name>
</gene>
<proteinExistence type="predicted"/>
<evidence type="ECO:0000256" key="1">
    <source>
        <dbReference type="SAM" id="MobiDB-lite"/>
    </source>
</evidence>
<dbReference type="PANTHER" id="PTHR43662">
    <property type="match status" value="1"/>
</dbReference>
<feature type="region of interest" description="Disordered" evidence="1">
    <location>
        <begin position="336"/>
        <end position="391"/>
    </location>
</feature>
<dbReference type="InterPro" id="IPR018535">
    <property type="entry name" value="DUF1996"/>
</dbReference>
<feature type="domain" description="DUF1996" evidence="3">
    <location>
        <begin position="33"/>
        <end position="283"/>
    </location>
</feature>
<evidence type="ECO:0000256" key="2">
    <source>
        <dbReference type="SAM" id="SignalP"/>
    </source>
</evidence>
<keyword evidence="5" id="KW-1185">Reference proteome</keyword>
<reference evidence="4" key="1">
    <citation type="submission" date="2023-06" db="EMBL/GenBank/DDBJ databases">
        <title>Conoideocrella luteorostrata (Hypocreales: Clavicipitaceae), a potential biocontrol fungus for elongate hemlock scale in United States Christmas tree production areas.</title>
        <authorList>
            <person name="Barrett H."/>
            <person name="Lovett B."/>
            <person name="Macias A.M."/>
            <person name="Stajich J.E."/>
            <person name="Kasson M.T."/>
        </authorList>
    </citation>
    <scope>NUCLEOTIDE SEQUENCE</scope>
    <source>
        <strain evidence="4">ARSEF 14590</strain>
    </source>
</reference>
<comment type="caution">
    <text evidence="4">The sequence shown here is derived from an EMBL/GenBank/DDBJ whole genome shotgun (WGS) entry which is preliminary data.</text>
</comment>
<protein>
    <recommendedName>
        <fullName evidence="3">DUF1996 domain-containing protein</fullName>
    </recommendedName>
</protein>
<sequence length="495" mass="53749">MFRSVALSAGLIAGANAFWRMECPGRVSLARIDPIVNPDETSPHAHSVHGSSAFSMNSRTSDLMDGDCTSCRVTQDKSAYWTPAIYFEDAGTKKVELVPQVGGMLAYYLLYGDNITAFPEGFQMISGSNDRRSYTVGDPSQPDPPKSQWASLGQTKQEDLAQRAIGYNCLNYQKNPEGTLYRHFLPEKTYLDQHCTDGLRFELMFPSCWDGKNMDSDNHKDHVAFPDLVMTGSCPPTHPVRLPSMLFETIWNTAAFKNRNGRFVLSNGDTSGYAYHGDFITGWDSKFLQQAVDTCTNPSGRIQDCPLFNVVDEGEATSCKVKKSLPQVLSGENVLGPMNKLPGDISVGGAAEDHDHGNKKKPAPPPSSTKETSAPTLTYRPGEKASTPAAPLPGQVFKQNSHSSVAQPKPTIAPVVAPAALDVKPTTAPAPPSADPSFFSTQYITNGNQVTKVLWEESFVTVTEDDGSPTAAATPAVGHKHRRHVAHHAHAHGKF</sequence>
<feature type="signal peptide" evidence="2">
    <location>
        <begin position="1"/>
        <end position="17"/>
    </location>
</feature>
<evidence type="ECO:0000259" key="3">
    <source>
        <dbReference type="Pfam" id="PF09362"/>
    </source>
</evidence>
<dbReference type="AlphaFoldDB" id="A0AAJ0CTX9"/>
<feature type="region of interest" description="Disordered" evidence="1">
    <location>
        <begin position="129"/>
        <end position="153"/>
    </location>
</feature>
<name>A0AAJ0CTX9_9HYPO</name>
<dbReference type="PANTHER" id="PTHR43662:SF7">
    <property type="entry name" value="DUF1996 DOMAIN-CONTAINING PROTEIN"/>
    <property type="match status" value="1"/>
</dbReference>
<dbReference type="Pfam" id="PF09362">
    <property type="entry name" value="DUF1996"/>
    <property type="match status" value="1"/>
</dbReference>
<dbReference type="Proteomes" id="UP001251528">
    <property type="component" value="Unassembled WGS sequence"/>
</dbReference>
<evidence type="ECO:0000313" key="5">
    <source>
        <dbReference type="Proteomes" id="UP001251528"/>
    </source>
</evidence>
<accession>A0AAJ0CTX9</accession>
<dbReference type="EMBL" id="JASWJB010000039">
    <property type="protein sequence ID" value="KAK2608377.1"/>
    <property type="molecule type" value="Genomic_DNA"/>
</dbReference>
<organism evidence="4 5">
    <name type="scientific">Conoideocrella luteorostrata</name>
    <dbReference type="NCBI Taxonomy" id="1105319"/>
    <lineage>
        <taxon>Eukaryota</taxon>
        <taxon>Fungi</taxon>
        <taxon>Dikarya</taxon>
        <taxon>Ascomycota</taxon>
        <taxon>Pezizomycotina</taxon>
        <taxon>Sordariomycetes</taxon>
        <taxon>Hypocreomycetidae</taxon>
        <taxon>Hypocreales</taxon>
        <taxon>Clavicipitaceae</taxon>
        <taxon>Conoideocrella</taxon>
    </lineage>
</organism>